<dbReference type="GO" id="GO:0005227">
    <property type="term" value="F:calcium-activated cation channel activity"/>
    <property type="evidence" value="ECO:0007669"/>
    <property type="project" value="InterPro"/>
</dbReference>
<accession>A0A0C2WV21</accession>
<feature type="transmembrane region" description="Helical" evidence="1">
    <location>
        <begin position="17"/>
        <end position="38"/>
    </location>
</feature>
<dbReference type="STRING" id="933852.A0A0C2WV21"/>
<proteinExistence type="predicted"/>
<dbReference type="PANTHER" id="PTHR13018:SF143">
    <property type="entry name" value="CSC1_OSCA1-LIKE 7TM REGION DOMAIN-CONTAINING PROTEIN"/>
    <property type="match status" value="1"/>
</dbReference>
<feature type="transmembrane region" description="Helical" evidence="1">
    <location>
        <begin position="97"/>
        <end position="116"/>
    </location>
</feature>
<dbReference type="EMBL" id="KN824388">
    <property type="protein sequence ID" value="KIM21247.1"/>
    <property type="molecule type" value="Genomic_DNA"/>
</dbReference>
<evidence type="ECO:0000259" key="2">
    <source>
        <dbReference type="Pfam" id="PF13967"/>
    </source>
</evidence>
<dbReference type="HOGENOM" id="CLU_1918372_0_0_1"/>
<dbReference type="Pfam" id="PF13967">
    <property type="entry name" value="RSN1_TM"/>
    <property type="match status" value="1"/>
</dbReference>
<name>A0A0C2WV21_SERVB</name>
<organism evidence="3 4">
    <name type="scientific">Serendipita vermifera MAFF 305830</name>
    <dbReference type="NCBI Taxonomy" id="933852"/>
    <lineage>
        <taxon>Eukaryota</taxon>
        <taxon>Fungi</taxon>
        <taxon>Dikarya</taxon>
        <taxon>Basidiomycota</taxon>
        <taxon>Agaricomycotina</taxon>
        <taxon>Agaricomycetes</taxon>
        <taxon>Sebacinales</taxon>
        <taxon>Serendipitaceae</taxon>
        <taxon>Serendipita</taxon>
    </lineage>
</organism>
<gene>
    <name evidence="3" type="ORF">M408DRAFT_109602</name>
</gene>
<evidence type="ECO:0000256" key="1">
    <source>
        <dbReference type="SAM" id="Phobius"/>
    </source>
</evidence>
<keyword evidence="1" id="KW-0812">Transmembrane</keyword>
<dbReference type="GO" id="GO:0005886">
    <property type="term" value="C:plasma membrane"/>
    <property type="evidence" value="ECO:0007669"/>
    <property type="project" value="TreeGrafter"/>
</dbReference>
<evidence type="ECO:0000313" key="3">
    <source>
        <dbReference type="EMBL" id="KIM21247.1"/>
    </source>
</evidence>
<protein>
    <recommendedName>
        <fullName evidence="2">CSC1/OSCA1-like N-terminal transmembrane domain-containing protein</fullName>
    </recommendedName>
</protein>
<dbReference type="OrthoDB" id="1076608at2759"/>
<dbReference type="InterPro" id="IPR045122">
    <property type="entry name" value="Csc1-like"/>
</dbReference>
<feature type="domain" description="CSC1/OSCA1-like N-terminal transmembrane" evidence="2">
    <location>
        <begin position="16"/>
        <end position="121"/>
    </location>
</feature>
<dbReference type="AlphaFoldDB" id="A0A0C2WV21"/>
<keyword evidence="4" id="KW-1185">Reference proteome</keyword>
<reference evidence="4" key="2">
    <citation type="submission" date="2015-01" db="EMBL/GenBank/DDBJ databases">
        <title>Evolutionary Origins and Diversification of the Mycorrhizal Mutualists.</title>
        <authorList>
            <consortium name="DOE Joint Genome Institute"/>
            <consortium name="Mycorrhizal Genomics Consortium"/>
            <person name="Kohler A."/>
            <person name="Kuo A."/>
            <person name="Nagy L.G."/>
            <person name="Floudas D."/>
            <person name="Copeland A."/>
            <person name="Barry K.W."/>
            <person name="Cichocki N."/>
            <person name="Veneault-Fourrey C."/>
            <person name="LaButti K."/>
            <person name="Lindquist E.A."/>
            <person name="Lipzen A."/>
            <person name="Lundell T."/>
            <person name="Morin E."/>
            <person name="Murat C."/>
            <person name="Riley R."/>
            <person name="Ohm R."/>
            <person name="Sun H."/>
            <person name="Tunlid A."/>
            <person name="Henrissat B."/>
            <person name="Grigoriev I.V."/>
            <person name="Hibbett D.S."/>
            <person name="Martin F."/>
        </authorList>
    </citation>
    <scope>NUCLEOTIDE SEQUENCE [LARGE SCALE GENOMIC DNA]</scope>
    <source>
        <strain evidence="4">MAFF 305830</strain>
    </source>
</reference>
<dbReference type="Proteomes" id="UP000054097">
    <property type="component" value="Unassembled WGS sequence"/>
</dbReference>
<reference evidence="3 4" key="1">
    <citation type="submission" date="2014-04" db="EMBL/GenBank/DDBJ databases">
        <authorList>
            <consortium name="DOE Joint Genome Institute"/>
            <person name="Kuo A."/>
            <person name="Zuccaro A."/>
            <person name="Kohler A."/>
            <person name="Nagy L.G."/>
            <person name="Floudas D."/>
            <person name="Copeland A."/>
            <person name="Barry K.W."/>
            <person name="Cichocki N."/>
            <person name="Veneault-Fourrey C."/>
            <person name="LaButti K."/>
            <person name="Lindquist E.A."/>
            <person name="Lipzen A."/>
            <person name="Lundell T."/>
            <person name="Morin E."/>
            <person name="Murat C."/>
            <person name="Sun H."/>
            <person name="Tunlid A."/>
            <person name="Henrissat B."/>
            <person name="Grigoriev I.V."/>
            <person name="Hibbett D.S."/>
            <person name="Martin F."/>
            <person name="Nordberg H.P."/>
            <person name="Cantor M.N."/>
            <person name="Hua S.X."/>
        </authorList>
    </citation>
    <scope>NUCLEOTIDE SEQUENCE [LARGE SCALE GENOMIC DNA]</scope>
    <source>
        <strain evidence="3 4">MAFF 305830</strain>
    </source>
</reference>
<evidence type="ECO:0000313" key="4">
    <source>
        <dbReference type="Proteomes" id="UP000054097"/>
    </source>
</evidence>
<sequence>MADPAKADPKNNTVGSFLTSLALNGGLLVLQTLIFVALKDKLSRVYQPRTYLPPADLRAEPVRGIFSWFPQTITTKSNTIINVNGLDAYMSVRFFEMMMKIFAVFMLVTWPILLPINAAGEWQRRWCRRVAV</sequence>
<keyword evidence="1" id="KW-0472">Membrane</keyword>
<keyword evidence="1" id="KW-1133">Transmembrane helix</keyword>
<dbReference type="InterPro" id="IPR032880">
    <property type="entry name" value="CSC1/OSCA1-like_N"/>
</dbReference>
<dbReference type="PANTHER" id="PTHR13018">
    <property type="entry name" value="PROBABLE MEMBRANE PROTEIN DUF221-RELATED"/>
    <property type="match status" value="1"/>
</dbReference>